<reference evidence="11 12" key="1">
    <citation type="journal article" date="2017" name="Mycologia">
        <title>Bifiguratus adelaidae, gen. et sp. nov., a new member of Mucoromycotina in endophytic and soil-dwelling habitats.</title>
        <authorList>
            <person name="Torres-Cruz T.J."/>
            <person name="Billingsley Tobias T.L."/>
            <person name="Almatruk M."/>
            <person name="Hesse C."/>
            <person name="Kuske C.R."/>
            <person name="Desiro A."/>
            <person name="Benucci G.M."/>
            <person name="Bonito G."/>
            <person name="Stajich J.E."/>
            <person name="Dunlap C."/>
            <person name="Arnold A.E."/>
            <person name="Porras-Alfaro A."/>
        </authorList>
    </citation>
    <scope>NUCLEOTIDE SEQUENCE [LARGE SCALE GENOMIC DNA]</scope>
    <source>
        <strain evidence="11 12">AZ0501</strain>
    </source>
</reference>
<evidence type="ECO:0000256" key="9">
    <source>
        <dbReference type="ARBA" id="ARBA00023136"/>
    </source>
</evidence>
<comment type="similarity">
    <text evidence="2 10">Belongs to the glycosyltransferase 31 family.</text>
</comment>
<comment type="subcellular location">
    <subcellularLocation>
        <location evidence="1 10">Golgi apparatus membrane</location>
        <topology evidence="1 10">Single-pass type II membrane protein</topology>
    </subcellularLocation>
</comment>
<evidence type="ECO:0000256" key="10">
    <source>
        <dbReference type="RuleBase" id="RU363063"/>
    </source>
</evidence>
<feature type="transmembrane region" description="Helical" evidence="10">
    <location>
        <begin position="38"/>
        <end position="58"/>
    </location>
</feature>
<keyword evidence="6 10" id="KW-0735">Signal-anchor</keyword>
<evidence type="ECO:0000256" key="2">
    <source>
        <dbReference type="ARBA" id="ARBA00008661"/>
    </source>
</evidence>
<keyword evidence="7 10" id="KW-1133">Transmembrane helix</keyword>
<keyword evidence="12" id="KW-1185">Reference proteome</keyword>
<dbReference type="Gene3D" id="3.90.550.50">
    <property type="match status" value="1"/>
</dbReference>
<dbReference type="Proteomes" id="UP000242875">
    <property type="component" value="Unassembled WGS sequence"/>
</dbReference>
<dbReference type="GO" id="GO:0016758">
    <property type="term" value="F:hexosyltransferase activity"/>
    <property type="evidence" value="ECO:0007669"/>
    <property type="project" value="InterPro"/>
</dbReference>
<keyword evidence="4" id="KW-0808">Transferase</keyword>
<dbReference type="EC" id="2.4.1.-" evidence="10"/>
<keyword evidence="9 10" id="KW-0472">Membrane</keyword>
<dbReference type="InterPro" id="IPR002659">
    <property type="entry name" value="Glyco_trans_31"/>
</dbReference>
<evidence type="ECO:0000256" key="5">
    <source>
        <dbReference type="ARBA" id="ARBA00022692"/>
    </source>
</evidence>
<accession>A0A261Y4F9</accession>
<evidence type="ECO:0000256" key="7">
    <source>
        <dbReference type="ARBA" id="ARBA00022989"/>
    </source>
</evidence>
<dbReference type="OrthoDB" id="2139606at2759"/>
<evidence type="ECO:0000256" key="4">
    <source>
        <dbReference type="ARBA" id="ARBA00022679"/>
    </source>
</evidence>
<dbReference type="GO" id="GO:0051072">
    <property type="term" value="P:4,6-pyruvylated galactose residue biosynthetic process"/>
    <property type="evidence" value="ECO:0007669"/>
    <property type="project" value="TreeGrafter"/>
</dbReference>
<organism evidence="11 12">
    <name type="scientific">Bifiguratus adelaidae</name>
    <dbReference type="NCBI Taxonomy" id="1938954"/>
    <lineage>
        <taxon>Eukaryota</taxon>
        <taxon>Fungi</taxon>
        <taxon>Fungi incertae sedis</taxon>
        <taxon>Mucoromycota</taxon>
        <taxon>Mucoromycotina</taxon>
        <taxon>Endogonomycetes</taxon>
        <taxon>Endogonales</taxon>
        <taxon>Endogonales incertae sedis</taxon>
        <taxon>Bifiguratus</taxon>
    </lineage>
</organism>
<keyword evidence="5 10" id="KW-0812">Transmembrane</keyword>
<dbReference type="GO" id="GO:0000139">
    <property type="term" value="C:Golgi membrane"/>
    <property type="evidence" value="ECO:0007669"/>
    <property type="project" value="UniProtKB-SubCell"/>
</dbReference>
<comment type="caution">
    <text evidence="11">The sequence shown here is derived from an EMBL/GenBank/DDBJ whole genome shotgun (WGS) entry which is preliminary data.</text>
</comment>
<name>A0A261Y4F9_9FUNG</name>
<evidence type="ECO:0000256" key="3">
    <source>
        <dbReference type="ARBA" id="ARBA00022676"/>
    </source>
</evidence>
<keyword evidence="8 10" id="KW-0333">Golgi apparatus</keyword>
<proteinExistence type="inferred from homology"/>
<dbReference type="PANTHER" id="PTHR11214">
    <property type="entry name" value="BETA-1,3-N-ACETYLGLUCOSAMINYLTRANSFERASE"/>
    <property type="match status" value="1"/>
</dbReference>
<dbReference type="PANTHER" id="PTHR11214:SF333">
    <property type="entry name" value="GLYCOSYLTRANSFERASE FAMILY 31 PROTEIN"/>
    <property type="match status" value="1"/>
</dbReference>
<dbReference type="Pfam" id="PF01762">
    <property type="entry name" value="Galactosyl_T"/>
    <property type="match status" value="1"/>
</dbReference>
<keyword evidence="3 10" id="KW-0328">Glycosyltransferase</keyword>
<evidence type="ECO:0000256" key="8">
    <source>
        <dbReference type="ARBA" id="ARBA00023034"/>
    </source>
</evidence>
<dbReference type="AlphaFoldDB" id="A0A261Y4F9"/>
<sequence length="342" mass="39533">MDWKSLRLPRYSDYIYTSLSSTSRPTLKTLLLRYKFPAILIATVCLCLLTKLLFYVMMINSPNLGQPVAWEEHCARHRPKNYTLINSLEPTKIFMGILTKDDTVERRSLIRKTYLRNKPPSMTFKFILGRPRKQYRTIVETEQALYDDIVVLDIAENMNYGKTFAYLQWVNEHYVQNTSSPIDYVIKADDDAYIVLERLEEALRVIEPDHAYWGYLVGNTFMGGECYALSTDLVSWIATNPIPSRYRSGHEDSQLQKWFRWGGIDSSVSYHPENCLIYDDPESGTIYSRKFGLTPGGENQTILIHKVRAAERFLEAGRVLLGSQWQEPRLDVMSDIVTPTGL</sequence>
<protein>
    <recommendedName>
        <fullName evidence="10">Hexosyltransferase</fullName>
        <ecNumber evidence="10">2.4.1.-</ecNumber>
    </recommendedName>
</protein>
<evidence type="ECO:0000313" key="11">
    <source>
        <dbReference type="EMBL" id="OZJ05354.1"/>
    </source>
</evidence>
<evidence type="ECO:0000256" key="6">
    <source>
        <dbReference type="ARBA" id="ARBA00022968"/>
    </source>
</evidence>
<evidence type="ECO:0000313" key="12">
    <source>
        <dbReference type="Proteomes" id="UP000242875"/>
    </source>
</evidence>
<dbReference type="EMBL" id="MVBO01000017">
    <property type="protein sequence ID" value="OZJ05354.1"/>
    <property type="molecule type" value="Genomic_DNA"/>
</dbReference>
<evidence type="ECO:0000256" key="1">
    <source>
        <dbReference type="ARBA" id="ARBA00004323"/>
    </source>
</evidence>
<gene>
    <name evidence="11" type="ORF">BZG36_01555</name>
</gene>